<name>A0A1Z5R8F7_SORBI</name>
<dbReference type="InParanoid" id="A0A1Z5R8F7"/>
<evidence type="ECO:0000256" key="1">
    <source>
        <dbReference type="SAM" id="MobiDB-lite"/>
    </source>
</evidence>
<protein>
    <submittedName>
        <fullName evidence="3">Uncharacterized protein</fullName>
    </submittedName>
</protein>
<gene>
    <name evidence="3" type="ORF">SORBI_3008G175501</name>
</gene>
<keyword evidence="4" id="KW-1185">Reference proteome</keyword>
<proteinExistence type="predicted"/>
<evidence type="ECO:0000313" key="3">
    <source>
        <dbReference type="EMBL" id="OQU79656.1"/>
    </source>
</evidence>
<reference evidence="3 4" key="1">
    <citation type="journal article" date="2009" name="Nature">
        <title>The Sorghum bicolor genome and the diversification of grasses.</title>
        <authorList>
            <person name="Paterson A.H."/>
            <person name="Bowers J.E."/>
            <person name="Bruggmann R."/>
            <person name="Dubchak I."/>
            <person name="Grimwood J."/>
            <person name="Gundlach H."/>
            <person name="Haberer G."/>
            <person name="Hellsten U."/>
            <person name="Mitros T."/>
            <person name="Poliakov A."/>
            <person name="Schmutz J."/>
            <person name="Spannagl M."/>
            <person name="Tang H."/>
            <person name="Wang X."/>
            <person name="Wicker T."/>
            <person name="Bharti A.K."/>
            <person name="Chapman J."/>
            <person name="Feltus F.A."/>
            <person name="Gowik U."/>
            <person name="Grigoriev I.V."/>
            <person name="Lyons E."/>
            <person name="Maher C.A."/>
            <person name="Martis M."/>
            <person name="Narechania A."/>
            <person name="Otillar R.P."/>
            <person name="Penning B.W."/>
            <person name="Salamov A.A."/>
            <person name="Wang Y."/>
            <person name="Zhang L."/>
            <person name="Carpita N.C."/>
            <person name="Freeling M."/>
            <person name="Gingle A.R."/>
            <person name="Hash C.T."/>
            <person name="Keller B."/>
            <person name="Klein P."/>
            <person name="Kresovich S."/>
            <person name="McCann M.C."/>
            <person name="Ming R."/>
            <person name="Peterson D.G."/>
            <person name="Mehboob-ur-Rahman"/>
            <person name="Ware D."/>
            <person name="Westhoff P."/>
            <person name="Mayer K.F."/>
            <person name="Messing J."/>
            <person name="Rokhsar D.S."/>
        </authorList>
    </citation>
    <scope>NUCLEOTIDE SEQUENCE [LARGE SCALE GENOMIC DNA]</scope>
    <source>
        <strain evidence="4">cv. BTx623</strain>
    </source>
</reference>
<keyword evidence="2" id="KW-0732">Signal</keyword>
<sequence>MVRKNVPSVIARCLLLLVHSLDNGKTVSTPRASRLSSRRRRPSLSGRWRRSGDPAAPPALGSGDPASPPSPATPSSSMRGSDPCPAAGMAKHRRGCGLPPPLSAIAGELRRARTRVQLVHHLRGSWSSTIGARRCECSGVAVPGAPSRSRGNYCGHIRAHDPGSISLRARPQHFGEFRFSASLSAAGDLARSMFDETPTRRDTSFELHRPEAGAAADQGPKFEFLKLFIGNSWRWLSFFLPISFGELQNYYIIWGVTNDNEGNSLNELFIFTVVGSRFPNGKINCK</sequence>
<dbReference type="Proteomes" id="UP000000768">
    <property type="component" value="Chromosome 8"/>
</dbReference>
<feature type="signal peptide" evidence="2">
    <location>
        <begin position="1"/>
        <end position="20"/>
    </location>
</feature>
<dbReference type="EMBL" id="CM000767">
    <property type="protein sequence ID" value="OQU79656.1"/>
    <property type="molecule type" value="Genomic_DNA"/>
</dbReference>
<evidence type="ECO:0000313" key="4">
    <source>
        <dbReference type="Proteomes" id="UP000000768"/>
    </source>
</evidence>
<reference evidence="4" key="2">
    <citation type="journal article" date="2018" name="Plant J.">
        <title>The Sorghum bicolor reference genome: improved assembly, gene annotations, a transcriptome atlas, and signatures of genome organization.</title>
        <authorList>
            <person name="McCormick R.F."/>
            <person name="Truong S.K."/>
            <person name="Sreedasyam A."/>
            <person name="Jenkins J."/>
            <person name="Shu S."/>
            <person name="Sims D."/>
            <person name="Kennedy M."/>
            <person name="Amirebrahimi M."/>
            <person name="Weers B.D."/>
            <person name="McKinley B."/>
            <person name="Mattison A."/>
            <person name="Morishige D.T."/>
            <person name="Grimwood J."/>
            <person name="Schmutz J."/>
            <person name="Mullet J.E."/>
        </authorList>
    </citation>
    <scope>NUCLEOTIDE SEQUENCE [LARGE SCALE GENOMIC DNA]</scope>
    <source>
        <strain evidence="4">cv. BTx623</strain>
    </source>
</reference>
<dbReference type="Gramene" id="OQU79656">
    <property type="protein sequence ID" value="OQU79656"/>
    <property type="gene ID" value="SORBI_3008G175501"/>
</dbReference>
<accession>A0A1Z5R8F7</accession>
<feature type="chain" id="PRO_5013165286" evidence="2">
    <location>
        <begin position="21"/>
        <end position="286"/>
    </location>
</feature>
<feature type="region of interest" description="Disordered" evidence="1">
    <location>
        <begin position="25"/>
        <end position="99"/>
    </location>
</feature>
<organism evidence="3 4">
    <name type="scientific">Sorghum bicolor</name>
    <name type="common">Sorghum</name>
    <name type="synonym">Sorghum vulgare</name>
    <dbReference type="NCBI Taxonomy" id="4558"/>
    <lineage>
        <taxon>Eukaryota</taxon>
        <taxon>Viridiplantae</taxon>
        <taxon>Streptophyta</taxon>
        <taxon>Embryophyta</taxon>
        <taxon>Tracheophyta</taxon>
        <taxon>Spermatophyta</taxon>
        <taxon>Magnoliopsida</taxon>
        <taxon>Liliopsida</taxon>
        <taxon>Poales</taxon>
        <taxon>Poaceae</taxon>
        <taxon>PACMAD clade</taxon>
        <taxon>Panicoideae</taxon>
        <taxon>Andropogonodae</taxon>
        <taxon>Andropogoneae</taxon>
        <taxon>Sorghinae</taxon>
        <taxon>Sorghum</taxon>
    </lineage>
</organism>
<evidence type="ECO:0000256" key="2">
    <source>
        <dbReference type="SAM" id="SignalP"/>
    </source>
</evidence>
<dbReference type="AlphaFoldDB" id="A0A1Z5R8F7"/>